<dbReference type="EMBL" id="HE580268">
    <property type="protein sequence ID" value="CCD23529.1"/>
    <property type="molecule type" value="Genomic_DNA"/>
</dbReference>
<dbReference type="OMA" id="MEELYVY"/>
<dbReference type="Proteomes" id="UP000000689">
    <property type="component" value="Chromosome 2"/>
</dbReference>
<dbReference type="AlphaFoldDB" id="G0W6W8"/>
<dbReference type="HOGENOM" id="CLU_079711_0_0_1"/>
<evidence type="ECO:0000256" key="1">
    <source>
        <dbReference type="SAM" id="MobiDB-lite"/>
    </source>
</evidence>
<organism evidence="2 3">
    <name type="scientific">Naumovozyma dairenensis (strain ATCC 10597 / BCRC 20456 / CBS 421 / NBRC 0211 / NRRL Y-12639)</name>
    <name type="common">Saccharomyces dairenensis</name>
    <dbReference type="NCBI Taxonomy" id="1071378"/>
    <lineage>
        <taxon>Eukaryota</taxon>
        <taxon>Fungi</taxon>
        <taxon>Dikarya</taxon>
        <taxon>Ascomycota</taxon>
        <taxon>Saccharomycotina</taxon>
        <taxon>Saccharomycetes</taxon>
        <taxon>Saccharomycetales</taxon>
        <taxon>Saccharomycetaceae</taxon>
        <taxon>Naumovozyma</taxon>
    </lineage>
</organism>
<feature type="compositionally biased region" description="Basic and acidic residues" evidence="1">
    <location>
        <begin position="218"/>
        <end position="227"/>
    </location>
</feature>
<dbReference type="eggNOG" id="ENOG502RZH0">
    <property type="taxonomic scope" value="Eukaryota"/>
</dbReference>
<dbReference type="GeneID" id="11498463"/>
<name>G0W6W8_NAUDC</name>
<sequence length="338" mass="39613">MTSSETIYLYGGKDHPKVRLVCQNQFKRVSDLIDYLHSIQDTYYVQFTSSETITENLKLTCSMEGLRFPFFVLEYNEVCNSFYLWKSDGNFDIMKIISYIYENHCNTYSKDKPQHNNWEDYFRNDKRFMNHMKKDMLEESLNELNINWDDVDLDEFWSHLNTNLKSHMDMEPEASYKSFISISVLKAHIVRNKKNIEQVLKDYEKKCRRTISHVVSEDESHSSKINDSETSEIFEQKTSTTRESSPHAMNASGSLLAPPTKSDAYTYNVLRTIPKPSVPATEQLISNFNSHFKWVTDDYELFDLQTKAGIPRRVKFKTGKVSKVQQEKKSAKNTLNIK</sequence>
<protein>
    <submittedName>
        <fullName evidence="2">Uncharacterized protein</fullName>
    </submittedName>
</protein>
<dbReference type="KEGG" id="ndi:NDAI_0B04960"/>
<gene>
    <name evidence="2" type="primary">NDAI0B04960</name>
    <name evidence="2" type="ordered locus">NDAI_0B04960</name>
</gene>
<dbReference type="RefSeq" id="XP_003668772.1">
    <property type="nucleotide sequence ID" value="XM_003668724.1"/>
</dbReference>
<reference evidence="2 3" key="1">
    <citation type="journal article" date="2011" name="Proc. Natl. Acad. Sci. U.S.A.">
        <title>Evolutionary erosion of yeast sex chromosomes by mating-type switching accidents.</title>
        <authorList>
            <person name="Gordon J.L."/>
            <person name="Armisen D."/>
            <person name="Proux-Wera E."/>
            <person name="Oheigeartaigh S.S."/>
            <person name="Byrne K.P."/>
            <person name="Wolfe K.H."/>
        </authorList>
    </citation>
    <scope>NUCLEOTIDE SEQUENCE [LARGE SCALE GENOMIC DNA]</scope>
    <source>
        <strain evidence="3">ATCC 10597 / BCRC 20456 / CBS 421 / NBRC 0211 / NRRL Y-12639</strain>
    </source>
</reference>
<evidence type="ECO:0000313" key="2">
    <source>
        <dbReference type="EMBL" id="CCD23529.1"/>
    </source>
</evidence>
<accession>G0W6W8</accession>
<feature type="compositionally biased region" description="Polar residues" evidence="1">
    <location>
        <begin position="231"/>
        <end position="243"/>
    </location>
</feature>
<dbReference type="OrthoDB" id="4070108at2759"/>
<feature type="region of interest" description="Disordered" evidence="1">
    <location>
        <begin position="218"/>
        <end position="257"/>
    </location>
</feature>
<keyword evidence="3" id="KW-1185">Reference proteome</keyword>
<proteinExistence type="predicted"/>
<evidence type="ECO:0000313" key="3">
    <source>
        <dbReference type="Proteomes" id="UP000000689"/>
    </source>
</evidence>